<gene>
    <name evidence="1" type="ORF">K8U61_12700</name>
</gene>
<name>A0ABS7UDE7_9ACTN</name>
<evidence type="ECO:0000313" key="2">
    <source>
        <dbReference type="Proteomes" id="UP000780875"/>
    </source>
</evidence>
<proteinExistence type="predicted"/>
<organism evidence="1 2">
    <name type="scientific">Nocardioides mangrovi</name>
    <dbReference type="NCBI Taxonomy" id="2874580"/>
    <lineage>
        <taxon>Bacteria</taxon>
        <taxon>Bacillati</taxon>
        <taxon>Actinomycetota</taxon>
        <taxon>Actinomycetes</taxon>
        <taxon>Propionibacteriales</taxon>
        <taxon>Nocardioidaceae</taxon>
        <taxon>Nocardioides</taxon>
    </lineage>
</organism>
<dbReference type="Proteomes" id="UP000780875">
    <property type="component" value="Unassembled WGS sequence"/>
</dbReference>
<reference evidence="1 2" key="1">
    <citation type="submission" date="2021-09" db="EMBL/GenBank/DDBJ databases">
        <title>Whole genome sequence of Nocardioides sp. GBK3QG-3.</title>
        <authorList>
            <person name="Tuo L."/>
        </authorList>
    </citation>
    <scope>NUCLEOTIDE SEQUENCE [LARGE SCALE GENOMIC DNA]</scope>
    <source>
        <strain evidence="1 2">GBK3QG-3</strain>
    </source>
</reference>
<comment type="caution">
    <text evidence="1">The sequence shown here is derived from an EMBL/GenBank/DDBJ whole genome shotgun (WGS) entry which is preliminary data.</text>
</comment>
<dbReference type="EMBL" id="JAIQZJ010000007">
    <property type="protein sequence ID" value="MBZ5739028.1"/>
    <property type="molecule type" value="Genomic_DNA"/>
</dbReference>
<keyword evidence="2" id="KW-1185">Reference proteome</keyword>
<protein>
    <submittedName>
        <fullName evidence="1">Uncharacterized protein</fullName>
    </submittedName>
</protein>
<evidence type="ECO:0000313" key="1">
    <source>
        <dbReference type="EMBL" id="MBZ5739028.1"/>
    </source>
</evidence>
<dbReference type="RefSeq" id="WP_224123401.1">
    <property type="nucleotide sequence ID" value="NZ_JAIQZJ010000007.1"/>
</dbReference>
<accession>A0ABS7UDE7</accession>
<sequence>MDERTTFDRKYDELLEKRTQLRLRHAQALTSLMEERTDLRGVHALADHFDDAVRWTA</sequence>